<dbReference type="RefSeq" id="WP_311364355.1">
    <property type="nucleotide sequence ID" value="NZ_JAVRIC010000006.1"/>
</dbReference>
<sequence>MKQSRRRLWTWTISTVAGLIVLAAVVTGLFRGAVLLLPGYRDDLERKIGEITGYDIRIGEMNLYWRGLSPVLDLDRLVVMSAADPEQPAVRIGEMVIGTSLWRLLHGDVTPRYLSLTGLQLAVERQPDGHWIVSGLESRGSGGVEVQKLLDELARFKRVRLAGCVVEVSNEQWFGQSPRGFELREADLQIGETASDLLLRMQMPADIGRDLQVQLHLDGALNRPAQWQFDAEASAGDLQLGDVLRPWIKDGAGLAVGAPVLSFSGSTSQRGGFDQLSAALDLESLETRSADGSGAELSDIHLEGQWQRGPETWGLDLQSLRLRGPNGPWPVTRGRLSRSVNGAQTEWRADLGFVRLDDLAPLFAVLHKDRGADRLAGLRGDLRSLVMNLSLGDGAPRYRYRAEVAAAGVDDGERRFVGLTGGLSGDDSGGRLQLQPAPAEFAWPSLFADPITIDSLSGRLDWTQTADGGWRIGLDGLSWQLMTAAGAGEGELLLPGASAGKRATPRLKLRTSLQTDDVVPMKSLVPIAWHASLRDWLDRAIRGGRVVDGELRLDLPFSDIGQKRVPEGFQLDLQVAGGQLAFLPDWPTADGLEATLAFRGNGLNVKSDRGSLRGLKLEELSARIEDFSERRLVIDGRISGDAARFYQVLDSTPLRERLSALLDKTDAAGPTVVGLGLQVPLDAGAEPEVAGTIDINEGRMRVTGLPEDITGIQGQVRFDNAGVSAQDLHGRWMDIALSAALAPAEPGVTELSVEFDLGAESVLLERVPPWIRSRIRGRSHWSGGTRLGVEQTQPFVLRSGLEGTTIELPEPLYRPAGESGPLTISLSPDDSEGVLFEAQLAELLSVRGRVAAVREDPGFDLLSATLAQSKNRLDYLQIWFGGAPPQTPEPGIFVGGRVDSVDVRGWGQIYEPGDGDMPIPDPRLDVAVAAIRFGSFRVRDAQVRALHDDEGWALQFDSEQASGSLNYPSDQQGVMTARFDHLVVTSTPDEGTESDDEARVDESPTPDFTRDHEPLDPTTIPTFDVDVAALTFNRISLGHVVLQTSRLPEGQKVDRFSSDAPVLQAQVQGQWTRAGDTSQAGLGFDIKSSQIADALTAFGYAANLEARQANIKGQLSWDSAGEGLSLAQARGTVSLQAERGRMRTVEPGAGRVLGLFSFYALPRRLTLNFGDVVGKGLAFDRIDGNFDLGDGVAHTSDLDIEAPSVRIEMRGDIGLAARDYDQRVTLFPDVSGGVTLGAALLGGPAAAVIALLAQELLDKPLDQASQLSYRLTGSWDNPQVNRIDGGE</sequence>
<feature type="region of interest" description="Disordered" evidence="1">
    <location>
        <begin position="986"/>
        <end position="1017"/>
    </location>
</feature>
<reference evidence="3 4" key="1">
    <citation type="submission" date="2023-09" db="EMBL/GenBank/DDBJ databases">
        <authorList>
            <person name="Rey-Velasco X."/>
        </authorList>
    </citation>
    <scope>NUCLEOTIDE SEQUENCE [LARGE SCALE GENOMIC DNA]</scope>
    <source>
        <strain evidence="3 4">W345</strain>
    </source>
</reference>
<evidence type="ECO:0000313" key="4">
    <source>
        <dbReference type="Proteomes" id="UP001254608"/>
    </source>
</evidence>
<dbReference type="PANTHER" id="PTHR38690:SF1">
    <property type="entry name" value="PROTEASE"/>
    <property type="match status" value="1"/>
</dbReference>
<keyword evidence="4" id="KW-1185">Reference proteome</keyword>
<dbReference type="Proteomes" id="UP001254608">
    <property type="component" value="Unassembled WGS sequence"/>
</dbReference>
<dbReference type="InterPro" id="IPR011836">
    <property type="entry name" value="YhdP"/>
</dbReference>
<dbReference type="EMBL" id="JAVRIC010000006">
    <property type="protein sequence ID" value="MDT0496961.1"/>
    <property type="molecule type" value="Genomic_DNA"/>
</dbReference>
<name>A0ABU2WGG4_9GAMM</name>
<evidence type="ECO:0000259" key="2">
    <source>
        <dbReference type="Pfam" id="PF13116"/>
    </source>
</evidence>
<organism evidence="3 4">
    <name type="scientific">Banduia mediterranea</name>
    <dbReference type="NCBI Taxonomy" id="3075609"/>
    <lineage>
        <taxon>Bacteria</taxon>
        <taxon>Pseudomonadati</taxon>
        <taxon>Pseudomonadota</taxon>
        <taxon>Gammaproteobacteria</taxon>
        <taxon>Nevskiales</taxon>
        <taxon>Algiphilaceae</taxon>
        <taxon>Banduia</taxon>
    </lineage>
</organism>
<proteinExistence type="predicted"/>
<feature type="compositionally biased region" description="Acidic residues" evidence="1">
    <location>
        <begin position="990"/>
        <end position="999"/>
    </location>
</feature>
<protein>
    <submittedName>
        <fullName evidence="3">YhdP family protein</fullName>
    </submittedName>
</protein>
<accession>A0ABU2WGG4</accession>
<gene>
    <name evidence="3" type="ORF">RM530_06220</name>
</gene>
<evidence type="ECO:0000256" key="1">
    <source>
        <dbReference type="SAM" id="MobiDB-lite"/>
    </source>
</evidence>
<dbReference type="PANTHER" id="PTHR38690">
    <property type="entry name" value="PROTEASE-RELATED"/>
    <property type="match status" value="1"/>
</dbReference>
<comment type="caution">
    <text evidence="3">The sequence shown here is derived from an EMBL/GenBank/DDBJ whole genome shotgun (WGS) entry which is preliminary data.</text>
</comment>
<dbReference type="InterPro" id="IPR025263">
    <property type="entry name" value="YhdP_central"/>
</dbReference>
<evidence type="ECO:0000313" key="3">
    <source>
        <dbReference type="EMBL" id="MDT0496961.1"/>
    </source>
</evidence>
<dbReference type="NCBIfam" id="TIGR02099">
    <property type="entry name" value="YhdP family protein"/>
    <property type="match status" value="1"/>
</dbReference>
<feature type="domain" description="YhdP central" evidence="2">
    <location>
        <begin position="7"/>
        <end position="1280"/>
    </location>
</feature>
<dbReference type="Pfam" id="PF13116">
    <property type="entry name" value="YhdP"/>
    <property type="match status" value="1"/>
</dbReference>